<comment type="caution">
    <text evidence="2">The sequence shown here is derived from an EMBL/GenBank/DDBJ whole genome shotgun (WGS) entry which is preliminary data.</text>
</comment>
<evidence type="ECO:0000256" key="1">
    <source>
        <dbReference type="SAM" id="MobiDB-lite"/>
    </source>
</evidence>
<name>A0A8S9XGZ7_APOLU</name>
<gene>
    <name evidence="2" type="ORF">GE061_015985</name>
</gene>
<proteinExistence type="predicted"/>
<feature type="region of interest" description="Disordered" evidence="1">
    <location>
        <begin position="66"/>
        <end position="85"/>
    </location>
</feature>
<dbReference type="EMBL" id="WIXP02000007">
    <property type="protein sequence ID" value="KAF6207538.1"/>
    <property type="molecule type" value="Genomic_DNA"/>
</dbReference>
<sequence length="200" mass="23920">MRKHQLRLKKKIPFEEWKAKKDREIKREKEIKFVELGSVVDRLNERRLIVAANDLMKKVAESPHDLRNKEFSRSSIPQPVSKKETAKSNDYIIKESGKLTFREWLHNKNVMERDKMRRNLQEQLEKERMKKEREDMVNKAYNVWLIRSKYRTLQKYYPQLGEEKIRDILLNDVSKLSLNTTKDIGVGDASIENAIDDLTY</sequence>
<evidence type="ECO:0000313" key="3">
    <source>
        <dbReference type="Proteomes" id="UP000466442"/>
    </source>
</evidence>
<accession>A0A8S9XGZ7</accession>
<protein>
    <submittedName>
        <fullName evidence="2">Uncharacterized protein</fullName>
    </submittedName>
</protein>
<dbReference type="AlphaFoldDB" id="A0A8S9XGZ7"/>
<dbReference type="Proteomes" id="UP000466442">
    <property type="component" value="Unassembled WGS sequence"/>
</dbReference>
<keyword evidence="3" id="KW-1185">Reference proteome</keyword>
<reference evidence="2" key="1">
    <citation type="journal article" date="2021" name="Mol. Ecol. Resour.">
        <title>Apolygus lucorum genome provides insights into omnivorousness and mesophyll feeding.</title>
        <authorList>
            <person name="Liu Y."/>
            <person name="Liu H."/>
            <person name="Wang H."/>
            <person name="Huang T."/>
            <person name="Liu B."/>
            <person name="Yang B."/>
            <person name="Yin L."/>
            <person name="Li B."/>
            <person name="Zhang Y."/>
            <person name="Zhang S."/>
            <person name="Jiang F."/>
            <person name="Zhang X."/>
            <person name="Ren Y."/>
            <person name="Wang B."/>
            <person name="Wang S."/>
            <person name="Lu Y."/>
            <person name="Wu K."/>
            <person name="Fan W."/>
            <person name="Wang G."/>
        </authorList>
    </citation>
    <scope>NUCLEOTIDE SEQUENCE</scope>
    <source>
        <strain evidence="2">12Hb</strain>
    </source>
</reference>
<organism evidence="2 3">
    <name type="scientific">Apolygus lucorum</name>
    <name type="common">Small green plant bug</name>
    <name type="synonym">Lygocoris lucorum</name>
    <dbReference type="NCBI Taxonomy" id="248454"/>
    <lineage>
        <taxon>Eukaryota</taxon>
        <taxon>Metazoa</taxon>
        <taxon>Ecdysozoa</taxon>
        <taxon>Arthropoda</taxon>
        <taxon>Hexapoda</taxon>
        <taxon>Insecta</taxon>
        <taxon>Pterygota</taxon>
        <taxon>Neoptera</taxon>
        <taxon>Paraneoptera</taxon>
        <taxon>Hemiptera</taxon>
        <taxon>Heteroptera</taxon>
        <taxon>Panheteroptera</taxon>
        <taxon>Cimicomorpha</taxon>
        <taxon>Miridae</taxon>
        <taxon>Mirini</taxon>
        <taxon>Apolygus</taxon>
    </lineage>
</organism>
<evidence type="ECO:0000313" key="2">
    <source>
        <dbReference type="EMBL" id="KAF6207538.1"/>
    </source>
</evidence>